<name>A0ABQ1NKC3_9ENTE</name>
<evidence type="ECO:0000259" key="5">
    <source>
        <dbReference type="Pfam" id="PF00005"/>
    </source>
</evidence>
<dbReference type="InterPro" id="IPR027417">
    <property type="entry name" value="P-loop_NTPase"/>
</dbReference>
<evidence type="ECO:0000256" key="1">
    <source>
        <dbReference type="ARBA" id="ARBA00005417"/>
    </source>
</evidence>
<evidence type="ECO:0000313" key="6">
    <source>
        <dbReference type="EMBL" id="GGC79339.1"/>
    </source>
</evidence>
<gene>
    <name evidence="6" type="ORF">GCM10011573_06260</name>
</gene>
<dbReference type="InterPro" id="IPR050095">
    <property type="entry name" value="ECF_ABC_transporter_ATP-bd"/>
</dbReference>
<dbReference type="Proteomes" id="UP000630615">
    <property type="component" value="Unassembled WGS sequence"/>
</dbReference>
<proteinExistence type="inferred from homology"/>
<feature type="domain" description="ABC transporter" evidence="5">
    <location>
        <begin position="10"/>
        <end position="95"/>
    </location>
</feature>
<comment type="similarity">
    <text evidence="1">Belongs to the ABC transporter superfamily.</text>
</comment>
<keyword evidence="4" id="KW-0067">ATP-binding</keyword>
<evidence type="ECO:0000256" key="2">
    <source>
        <dbReference type="ARBA" id="ARBA00022448"/>
    </source>
</evidence>
<evidence type="ECO:0000256" key="3">
    <source>
        <dbReference type="ARBA" id="ARBA00022741"/>
    </source>
</evidence>
<keyword evidence="7" id="KW-1185">Reference proteome</keyword>
<evidence type="ECO:0000256" key="4">
    <source>
        <dbReference type="ARBA" id="ARBA00022840"/>
    </source>
</evidence>
<sequence length="138" mass="16066">MIYFIGLNKVEKRSFREQLSVATQTSYIFQNSLEENAFLSDGNNNIYMKMKQILSIDDKLTQKNVRVLSGGERQKINLMIAFVRDKKIMILDEPFSGLDQQSTENLLEYLAATKNNKIYFVVTHDNYFDQLANKIIQL</sequence>
<organism evidence="6 7">
    <name type="scientific">Enterococcus wangshanyuanii</name>
    <dbReference type="NCBI Taxonomy" id="2005703"/>
    <lineage>
        <taxon>Bacteria</taxon>
        <taxon>Bacillati</taxon>
        <taxon>Bacillota</taxon>
        <taxon>Bacilli</taxon>
        <taxon>Lactobacillales</taxon>
        <taxon>Enterococcaceae</taxon>
        <taxon>Enterococcus</taxon>
    </lineage>
</organism>
<dbReference type="EMBL" id="BMKI01000001">
    <property type="protein sequence ID" value="GGC79339.1"/>
    <property type="molecule type" value="Genomic_DNA"/>
</dbReference>
<dbReference type="Gene3D" id="3.40.50.300">
    <property type="entry name" value="P-loop containing nucleotide triphosphate hydrolases"/>
    <property type="match status" value="1"/>
</dbReference>
<dbReference type="InterPro" id="IPR003439">
    <property type="entry name" value="ABC_transporter-like_ATP-bd"/>
</dbReference>
<keyword evidence="3" id="KW-0547">Nucleotide-binding</keyword>
<dbReference type="Pfam" id="PF00005">
    <property type="entry name" value="ABC_tran"/>
    <property type="match status" value="1"/>
</dbReference>
<keyword evidence="2" id="KW-0813">Transport</keyword>
<accession>A0ABQ1NKC3</accession>
<dbReference type="SUPFAM" id="SSF52540">
    <property type="entry name" value="P-loop containing nucleoside triphosphate hydrolases"/>
    <property type="match status" value="1"/>
</dbReference>
<reference evidence="7" key="1">
    <citation type="journal article" date="2019" name="Int. J. Syst. Evol. Microbiol.">
        <title>The Global Catalogue of Microorganisms (GCM) 10K type strain sequencing project: providing services to taxonomists for standard genome sequencing and annotation.</title>
        <authorList>
            <consortium name="The Broad Institute Genomics Platform"/>
            <consortium name="The Broad Institute Genome Sequencing Center for Infectious Disease"/>
            <person name="Wu L."/>
            <person name="Ma J."/>
        </authorList>
    </citation>
    <scope>NUCLEOTIDE SEQUENCE [LARGE SCALE GENOMIC DNA]</scope>
    <source>
        <strain evidence="7">CGMCC 1.15942</strain>
    </source>
</reference>
<protein>
    <recommendedName>
        <fullName evidence="5">ABC transporter domain-containing protein</fullName>
    </recommendedName>
</protein>
<dbReference type="PANTHER" id="PTHR43553">
    <property type="entry name" value="HEAVY METAL TRANSPORTER"/>
    <property type="match status" value="1"/>
</dbReference>
<comment type="caution">
    <text evidence="6">The sequence shown here is derived from an EMBL/GenBank/DDBJ whole genome shotgun (WGS) entry which is preliminary data.</text>
</comment>
<evidence type="ECO:0000313" key="7">
    <source>
        <dbReference type="Proteomes" id="UP000630615"/>
    </source>
</evidence>